<evidence type="ECO:0000313" key="2">
    <source>
        <dbReference type="EMBL" id="OOE44950.1"/>
    </source>
</evidence>
<protein>
    <submittedName>
        <fullName evidence="2">Uncharacterized protein</fullName>
    </submittedName>
</protein>
<keyword evidence="1" id="KW-0812">Transmembrane</keyword>
<organism evidence="2 3">
    <name type="scientific">Salinivibrio kushneri</name>
    <dbReference type="NCBI Taxonomy" id="1908198"/>
    <lineage>
        <taxon>Bacteria</taxon>
        <taxon>Pseudomonadati</taxon>
        <taxon>Pseudomonadota</taxon>
        <taxon>Gammaproteobacteria</taxon>
        <taxon>Vibrionales</taxon>
        <taxon>Vibrionaceae</taxon>
        <taxon>Salinivibrio</taxon>
    </lineage>
</organism>
<dbReference type="EMBL" id="MUEO01000010">
    <property type="protein sequence ID" value="OOE44950.1"/>
    <property type="molecule type" value="Genomic_DNA"/>
</dbReference>
<evidence type="ECO:0000313" key="3">
    <source>
        <dbReference type="Proteomes" id="UP000188726"/>
    </source>
</evidence>
<reference evidence="2 3" key="1">
    <citation type="journal article" date="2017" name="Genome Announc.">
        <title>Draft Genome Sequences of Salinivibrio proteolyticus, Salinivibrio sharmensis, Salinivibrio siamensis, Salinivibrio costicola subsp. alcaliphilus, Salinivibrio costicola subsp. vallismortis, and 29 New Isolates Belonging to the Genus Salinivibrio.</title>
        <authorList>
            <person name="Lopez-Hermoso C."/>
            <person name="de la Haba R.R."/>
            <person name="Sanchez-Porro C."/>
            <person name="Bayliss S.C."/>
            <person name="Feil E.J."/>
            <person name="Ventosa A."/>
        </authorList>
    </citation>
    <scope>NUCLEOTIDE SEQUENCE [LARGE SCALE GENOMIC DNA]</scope>
    <source>
        <strain evidence="2 3">IC202</strain>
    </source>
</reference>
<proteinExistence type="predicted"/>
<evidence type="ECO:0000256" key="1">
    <source>
        <dbReference type="SAM" id="Phobius"/>
    </source>
</evidence>
<name>A0AB36K7C0_9GAMM</name>
<feature type="transmembrane region" description="Helical" evidence="1">
    <location>
        <begin position="12"/>
        <end position="30"/>
    </location>
</feature>
<dbReference type="AlphaFoldDB" id="A0AB36K7C0"/>
<comment type="caution">
    <text evidence="2">The sequence shown here is derived from an EMBL/GenBank/DDBJ whole genome shotgun (WGS) entry which is preliminary data.</text>
</comment>
<gene>
    <name evidence="2" type="ORF">BZG09_05690</name>
</gene>
<dbReference type="RefSeq" id="WP_077457647.1">
    <property type="nucleotide sequence ID" value="NZ_MUEN01000123.1"/>
</dbReference>
<sequence>MSFESVICFFQVLTYFIAPITLSFIALNFWRKNGVRVQGSLSSCQSAYSEDSYFYDLLLENLKDRPVNILNIYIRVGNAYHIEIGSYHDDPLVLKPYEVTRVDLKPVHAYLINMKRVSFNKIIKSMQSKIIISTTTGRYEVKRDMKIDPAVGEYLYSRFMVVAQPITDDYLEHTIKEAKEQEPEEVESCPRYYPLLSNINCKVAMLVFKIKRLFGK</sequence>
<keyword evidence="1" id="KW-0472">Membrane</keyword>
<dbReference type="Proteomes" id="UP000188726">
    <property type="component" value="Unassembled WGS sequence"/>
</dbReference>
<keyword evidence="1" id="KW-1133">Transmembrane helix</keyword>
<accession>A0AB36K7C0</accession>